<reference evidence="3" key="1">
    <citation type="submission" date="2020-06" db="EMBL/GenBank/DDBJ databases">
        <title>Unique genomic features of the anaerobic methanotrophic archaea.</title>
        <authorList>
            <person name="Chadwick G.L."/>
            <person name="Skennerton C.T."/>
            <person name="Laso-Perez R."/>
            <person name="Leu A.O."/>
            <person name="Speth D.R."/>
            <person name="Yu H."/>
            <person name="Morgan-Lang C."/>
            <person name="Hatzenpichler R."/>
            <person name="Goudeau D."/>
            <person name="Malmstrom R."/>
            <person name="Brazelton W.J."/>
            <person name="Woyke T."/>
            <person name="Hallam S.J."/>
            <person name="Tyson G.W."/>
            <person name="Wegener G."/>
            <person name="Boetius A."/>
            <person name="Orphan V."/>
        </authorList>
    </citation>
    <scope>NUCLEOTIDE SEQUENCE</scope>
</reference>
<feature type="region of interest" description="Disordered" evidence="1">
    <location>
        <begin position="1"/>
        <end position="31"/>
    </location>
</feature>
<protein>
    <submittedName>
        <fullName evidence="3">Uncharacterized protein</fullName>
    </submittedName>
</protein>
<dbReference type="AlphaFoldDB" id="A0A7G9YIR8"/>
<keyword evidence="2" id="KW-0472">Membrane</keyword>
<keyword evidence="2" id="KW-0812">Transmembrane</keyword>
<sequence length="88" mass="9696">MVAQKDRASRGSGYSVPHWKENPLGGSQERRTRGGLTASNLWVICLLVGVVVLLRMVTSHFNLGDVILEVVSAQSNALAINRHHHRKV</sequence>
<feature type="transmembrane region" description="Helical" evidence="2">
    <location>
        <begin position="40"/>
        <end position="58"/>
    </location>
</feature>
<proteinExistence type="predicted"/>
<evidence type="ECO:0000256" key="1">
    <source>
        <dbReference type="SAM" id="MobiDB-lite"/>
    </source>
</evidence>
<gene>
    <name evidence="3" type="ORF">LLFONJKP_00023</name>
</gene>
<dbReference type="EMBL" id="MT631282">
    <property type="protein sequence ID" value="QNO47902.1"/>
    <property type="molecule type" value="Genomic_DNA"/>
</dbReference>
<keyword evidence="2" id="KW-1133">Transmembrane helix</keyword>
<accession>A0A7G9YIR8</accession>
<evidence type="ECO:0000256" key="2">
    <source>
        <dbReference type="SAM" id="Phobius"/>
    </source>
</evidence>
<name>A0A7G9YIR8_9EURY</name>
<organism evidence="3">
    <name type="scientific">Candidatus Methanogaster sp. ANME-2c ERB4</name>
    <dbReference type="NCBI Taxonomy" id="2759911"/>
    <lineage>
        <taxon>Archaea</taxon>
        <taxon>Methanobacteriati</taxon>
        <taxon>Methanobacteriota</taxon>
        <taxon>Stenosarchaea group</taxon>
        <taxon>Methanomicrobia</taxon>
        <taxon>Methanosarcinales</taxon>
        <taxon>ANME-2 cluster</taxon>
        <taxon>Candidatus Methanogasteraceae</taxon>
        <taxon>Candidatus Methanogaster</taxon>
    </lineage>
</organism>
<evidence type="ECO:0000313" key="3">
    <source>
        <dbReference type="EMBL" id="QNO47902.1"/>
    </source>
</evidence>